<sequence>MKVSVLVLALGWLGIDGTSASKCKPSPVCTADIITDGGFSNGLDDWSIITTGTGAASFSACTYTSSGNCAILSIGDGSSSVTISRPLTLVAGATYTLSAEYSFIPTSALFSCTVVADTSATLPDKRSVLAERIVGTGSTTADINDSFQAPADTSTLTYTLTAAAAVVQVGYIDVLCP</sequence>
<dbReference type="EMBL" id="CAWUHB010000051">
    <property type="protein sequence ID" value="CAK7229952.1"/>
    <property type="molecule type" value="Genomic_DNA"/>
</dbReference>
<evidence type="ECO:0008006" key="4">
    <source>
        <dbReference type="Google" id="ProtNLM"/>
    </source>
</evidence>
<evidence type="ECO:0000313" key="3">
    <source>
        <dbReference type="Proteomes" id="UP001642405"/>
    </source>
</evidence>
<feature type="signal peptide" evidence="1">
    <location>
        <begin position="1"/>
        <end position="20"/>
    </location>
</feature>
<dbReference type="Gene3D" id="2.60.120.260">
    <property type="entry name" value="Galactose-binding domain-like"/>
    <property type="match status" value="1"/>
</dbReference>
<feature type="chain" id="PRO_5045470016" description="CBM-cenC domain-containing protein" evidence="1">
    <location>
        <begin position="21"/>
        <end position="177"/>
    </location>
</feature>
<dbReference type="SUPFAM" id="SSF49785">
    <property type="entry name" value="Galactose-binding domain-like"/>
    <property type="match status" value="1"/>
</dbReference>
<evidence type="ECO:0000313" key="2">
    <source>
        <dbReference type="EMBL" id="CAK7229952.1"/>
    </source>
</evidence>
<protein>
    <recommendedName>
        <fullName evidence="4">CBM-cenC domain-containing protein</fullName>
    </recommendedName>
</protein>
<comment type="caution">
    <text evidence="2">The sequence shown here is derived from an EMBL/GenBank/DDBJ whole genome shotgun (WGS) entry which is preliminary data.</text>
</comment>
<keyword evidence="3" id="KW-1185">Reference proteome</keyword>
<reference evidence="2 3" key="1">
    <citation type="submission" date="2024-01" db="EMBL/GenBank/DDBJ databases">
        <authorList>
            <person name="Allen C."/>
            <person name="Tagirdzhanova G."/>
        </authorList>
    </citation>
    <scope>NUCLEOTIDE SEQUENCE [LARGE SCALE GENOMIC DNA]</scope>
</reference>
<proteinExistence type="predicted"/>
<dbReference type="Proteomes" id="UP001642405">
    <property type="component" value="Unassembled WGS sequence"/>
</dbReference>
<accession>A0ABP0CEB4</accession>
<keyword evidence="1" id="KW-0732">Signal</keyword>
<name>A0ABP0CEB4_9PEZI</name>
<dbReference type="InterPro" id="IPR008979">
    <property type="entry name" value="Galactose-bd-like_sf"/>
</dbReference>
<gene>
    <name evidence="2" type="ORF">SCUCBS95973_007406</name>
</gene>
<organism evidence="2 3">
    <name type="scientific">Sporothrix curviconia</name>
    <dbReference type="NCBI Taxonomy" id="1260050"/>
    <lineage>
        <taxon>Eukaryota</taxon>
        <taxon>Fungi</taxon>
        <taxon>Dikarya</taxon>
        <taxon>Ascomycota</taxon>
        <taxon>Pezizomycotina</taxon>
        <taxon>Sordariomycetes</taxon>
        <taxon>Sordariomycetidae</taxon>
        <taxon>Ophiostomatales</taxon>
        <taxon>Ophiostomataceae</taxon>
        <taxon>Sporothrix</taxon>
    </lineage>
</organism>
<evidence type="ECO:0000256" key="1">
    <source>
        <dbReference type="SAM" id="SignalP"/>
    </source>
</evidence>